<evidence type="ECO:0000313" key="2">
    <source>
        <dbReference type="Proteomes" id="UP001148662"/>
    </source>
</evidence>
<accession>A0ACC1T188</accession>
<protein>
    <submittedName>
        <fullName evidence="1">Uncharacterized protein</fullName>
    </submittedName>
</protein>
<organism evidence="1 2">
    <name type="scientific">Phlebia brevispora</name>
    <dbReference type="NCBI Taxonomy" id="194682"/>
    <lineage>
        <taxon>Eukaryota</taxon>
        <taxon>Fungi</taxon>
        <taxon>Dikarya</taxon>
        <taxon>Basidiomycota</taxon>
        <taxon>Agaricomycotina</taxon>
        <taxon>Agaricomycetes</taxon>
        <taxon>Polyporales</taxon>
        <taxon>Meruliaceae</taxon>
        <taxon>Phlebia</taxon>
    </lineage>
</organism>
<gene>
    <name evidence="1" type="ORF">NM688_g5053</name>
</gene>
<proteinExistence type="predicted"/>
<name>A0ACC1T188_9APHY</name>
<reference evidence="1" key="1">
    <citation type="submission" date="2022-07" db="EMBL/GenBank/DDBJ databases">
        <title>Genome Sequence of Phlebia brevispora.</title>
        <authorList>
            <person name="Buettner E."/>
        </authorList>
    </citation>
    <scope>NUCLEOTIDE SEQUENCE</scope>
    <source>
        <strain evidence="1">MPL23</strain>
    </source>
</reference>
<sequence>MDTSVQVAVPDVLKGAWSMWSTASQLYDTVKCRQKELKVLLQHCHNIIVQVADYYRDEIFTESLNSTTAIIKRIETELASVKNIVTQVNEGGFLWGLMNASKLDEMIEGCEQRLKGLFTSVEQALQFDRKQQICRAREDDRRSLEQILEHSSSTYDFLGAVQSRETVHRTGPEIVVALRKHMERNSSENSSRIEDVFIQRAFDILYRLDGVRTTVVLFESFIISSVDVKFDATQSIGEGYFGKVFKGKWEGISVAIKQMNSLEGRMLSEQRQAFHHEVKTWSELRHPNVLSFYGVCLEAESPFLLMKYCAFGTICNYLYQHPDADRVRLSHEVSAGLAYLHNKKIVHADIKGANVLVDEGHHALLSDFGLALKLQQYRRTAFSQELDTPRGTKLFMAPEVLRRERSPDEVADVYSLGLTIWQIFSDGVLPYSRYLDVQFLVDGVAFKNSRESRPERLTQDKEHVWRTIQKCWASKREDRPSAKMAQYMLKYVSCSDYAAEVSPSSSSNLTLPKTKDNSPRPEQRHTVRKAGSVGQKKHVVASKSDNYQISISLPINSFGTTSQVSLVSGVIQQSSTQKETTVARERDSTKQLPTAPPPSRSRPLLRSSSSRRSTTSLPRPLSSAKSDSAAQRSHHGYSPKMNGMSSGTANPTIKVDTTASLHPPRKDGSLSPRDANVLSRSLSCPPGSKSDATLLPDIHTAPSSPKSGRSKHLAVERANTTSSTRRLSGSSAGRSSPNRSPPKLSSVLDKFLEVTDYRKTYTVRDLEEMLEEIRMRSSQFISACTSSDIPRSDKYLHATRMVLLPMYRHIIYCDDSDPGTKESDPFPLVKTCARYTANVGLSFVPDERGNIEMRFVNSDNQIVGRGTHFRAIHGANEDSVIHPKGHNKLGTGLQAKILQPLVYDVLRKNGGLERPLLVSVYTNSPPQEEAKTTFRDAVVECKARLAAAKCSTTAVLFVVFRIGSVVETRDFVDELREDPELADVLYCPRDSLRYAESIRGSGTDGMEKWVVEMLAKPILRLEGM</sequence>
<dbReference type="EMBL" id="JANHOG010000897">
    <property type="protein sequence ID" value="KAJ3550541.1"/>
    <property type="molecule type" value="Genomic_DNA"/>
</dbReference>
<evidence type="ECO:0000313" key="1">
    <source>
        <dbReference type="EMBL" id="KAJ3550541.1"/>
    </source>
</evidence>
<comment type="caution">
    <text evidence="1">The sequence shown here is derived from an EMBL/GenBank/DDBJ whole genome shotgun (WGS) entry which is preliminary data.</text>
</comment>
<keyword evidence="2" id="KW-1185">Reference proteome</keyword>
<dbReference type="Proteomes" id="UP001148662">
    <property type="component" value="Unassembled WGS sequence"/>
</dbReference>